<dbReference type="OrthoDB" id="18857at2759"/>
<evidence type="ECO:0000256" key="4">
    <source>
        <dbReference type="ARBA" id="ARBA00022737"/>
    </source>
</evidence>
<feature type="region of interest" description="Disordered" evidence="9">
    <location>
        <begin position="1"/>
        <end position="34"/>
    </location>
</feature>
<gene>
    <name evidence="10" type="ORF">ACA1_052370</name>
</gene>
<evidence type="ECO:0000256" key="8">
    <source>
        <dbReference type="ARBA" id="ARBA00023273"/>
    </source>
</evidence>
<keyword evidence="8" id="KW-0966">Cell projection</keyword>
<organism evidence="10 11">
    <name type="scientific">Acanthamoeba castellanii (strain ATCC 30010 / Neff)</name>
    <dbReference type="NCBI Taxonomy" id="1257118"/>
    <lineage>
        <taxon>Eukaryota</taxon>
        <taxon>Amoebozoa</taxon>
        <taxon>Discosea</taxon>
        <taxon>Longamoebia</taxon>
        <taxon>Centramoebida</taxon>
        <taxon>Acanthamoebidae</taxon>
        <taxon>Acanthamoeba</taxon>
    </lineage>
</organism>
<dbReference type="Gene3D" id="2.20.110.10">
    <property type="entry name" value="Histone H3 K4-specific methyltransferase SET7/9 N-terminal domain"/>
    <property type="match status" value="2"/>
</dbReference>
<accession>L8H753</accession>
<dbReference type="EMBL" id="KB007909">
    <property type="protein sequence ID" value="ELR20548.1"/>
    <property type="molecule type" value="Genomic_DNA"/>
</dbReference>
<keyword evidence="6" id="KW-0969">Cilium</keyword>
<comment type="subcellular location">
    <subcellularLocation>
        <location evidence="1">Cell projection</location>
        <location evidence="1">Cilium</location>
        <location evidence="1">Flagellum</location>
    </subcellularLocation>
    <subcellularLocation>
        <location evidence="2">Cytoplasm</location>
        <location evidence="2">Cytoskeleton</location>
        <location evidence="2">Cilium axoneme</location>
    </subcellularLocation>
</comment>
<evidence type="ECO:0000256" key="1">
    <source>
        <dbReference type="ARBA" id="ARBA00004230"/>
    </source>
</evidence>
<evidence type="ECO:0000256" key="5">
    <source>
        <dbReference type="ARBA" id="ARBA00022846"/>
    </source>
</evidence>
<dbReference type="GeneID" id="14921411"/>
<dbReference type="SUPFAM" id="SSF82185">
    <property type="entry name" value="Histone H3 K4-specific methyltransferase SET7/9 N-terminal domain"/>
    <property type="match status" value="2"/>
</dbReference>
<keyword evidence="7" id="KW-0206">Cytoskeleton</keyword>
<dbReference type="SMART" id="SM00698">
    <property type="entry name" value="MORN"/>
    <property type="match status" value="6"/>
</dbReference>
<dbReference type="PANTHER" id="PTHR46613">
    <property type="entry name" value="RADIAL SPOKE HEAD 10 HOMOLOG B-RELATED"/>
    <property type="match status" value="1"/>
</dbReference>
<dbReference type="KEGG" id="acan:ACA1_052370"/>
<keyword evidence="11" id="KW-1185">Reference proteome</keyword>
<evidence type="ECO:0000313" key="11">
    <source>
        <dbReference type="Proteomes" id="UP000011083"/>
    </source>
</evidence>
<dbReference type="RefSeq" id="XP_004343951.1">
    <property type="nucleotide sequence ID" value="XM_004343901.1"/>
</dbReference>
<dbReference type="OMA" id="DTWENTR"/>
<dbReference type="PANTHER" id="PTHR46613:SF1">
    <property type="entry name" value="RADIAL SPOKE HEAD 10 HOMOLOG B-RELATED"/>
    <property type="match status" value="1"/>
</dbReference>
<evidence type="ECO:0000256" key="7">
    <source>
        <dbReference type="ARBA" id="ARBA00023212"/>
    </source>
</evidence>
<keyword evidence="3" id="KW-0963">Cytoplasm</keyword>
<dbReference type="Pfam" id="PF02493">
    <property type="entry name" value="MORN"/>
    <property type="match status" value="6"/>
</dbReference>
<dbReference type="InterPro" id="IPR003409">
    <property type="entry name" value="MORN"/>
</dbReference>
<keyword evidence="5" id="KW-0282">Flagellum</keyword>
<dbReference type="GO" id="GO:0031514">
    <property type="term" value="C:motile cilium"/>
    <property type="evidence" value="ECO:0007669"/>
    <property type="project" value="UniProtKB-SubCell"/>
</dbReference>
<evidence type="ECO:0000256" key="2">
    <source>
        <dbReference type="ARBA" id="ARBA00004430"/>
    </source>
</evidence>
<evidence type="ECO:0000313" key="10">
    <source>
        <dbReference type="EMBL" id="ELR20548.1"/>
    </source>
</evidence>
<proteinExistence type="predicted"/>
<sequence>MGNKQMQGTSDKGKKNDRYAGEMKHNQAHGRGKLVYSAKDKEGRATYEGHFVAGHKQGEGIMTWTDGRVYMGGWVADDIEGKGTMLYDADRSARAYVGEWVAGQRDGMGRMTYAADDEHGRVSYFGPWAADKQEGNGLMEWRSGAKYLGEWRRGKRHGHGVFMFPSGDQLVSSQWCDGRPQGVVKMIYADGHQCDGFWLNADTWENTRTLVFKSLSA</sequence>
<name>L8H753_ACACF</name>
<evidence type="ECO:0000256" key="3">
    <source>
        <dbReference type="ARBA" id="ARBA00022490"/>
    </source>
</evidence>
<evidence type="ECO:0000256" key="6">
    <source>
        <dbReference type="ARBA" id="ARBA00023069"/>
    </source>
</evidence>
<dbReference type="GO" id="GO:0005930">
    <property type="term" value="C:axoneme"/>
    <property type="evidence" value="ECO:0007669"/>
    <property type="project" value="UniProtKB-SubCell"/>
</dbReference>
<evidence type="ECO:0000256" key="9">
    <source>
        <dbReference type="SAM" id="MobiDB-lite"/>
    </source>
</evidence>
<dbReference type="STRING" id="1257118.L8H753"/>
<dbReference type="Proteomes" id="UP000011083">
    <property type="component" value="Unassembled WGS sequence"/>
</dbReference>
<dbReference type="VEuPathDB" id="AmoebaDB:ACA1_052370"/>
<reference evidence="10 11" key="1">
    <citation type="journal article" date="2013" name="Genome Biol.">
        <title>Genome of Acanthamoeba castellanii highlights extensive lateral gene transfer and early evolution of tyrosine kinase signaling.</title>
        <authorList>
            <person name="Clarke M."/>
            <person name="Lohan A.J."/>
            <person name="Liu B."/>
            <person name="Lagkouvardos I."/>
            <person name="Roy S."/>
            <person name="Zafar N."/>
            <person name="Bertelli C."/>
            <person name="Schilde C."/>
            <person name="Kianianmomeni A."/>
            <person name="Burglin T.R."/>
            <person name="Frech C."/>
            <person name="Turcotte B."/>
            <person name="Kopec K.O."/>
            <person name="Synnott J.M."/>
            <person name="Choo C."/>
            <person name="Paponov I."/>
            <person name="Finkler A."/>
            <person name="Soon Heng Tan C."/>
            <person name="Hutchins A.P."/>
            <person name="Weinmeier T."/>
            <person name="Rattei T."/>
            <person name="Chu J.S."/>
            <person name="Gimenez G."/>
            <person name="Irimia M."/>
            <person name="Rigden D.J."/>
            <person name="Fitzpatrick D.A."/>
            <person name="Lorenzo-Morales J."/>
            <person name="Bateman A."/>
            <person name="Chiu C.H."/>
            <person name="Tang P."/>
            <person name="Hegemann P."/>
            <person name="Fromm H."/>
            <person name="Raoult D."/>
            <person name="Greub G."/>
            <person name="Miranda-Saavedra D."/>
            <person name="Chen N."/>
            <person name="Nash P."/>
            <person name="Ginger M.L."/>
            <person name="Horn M."/>
            <person name="Schaap P."/>
            <person name="Caler L."/>
            <person name="Loftus B."/>
        </authorList>
    </citation>
    <scope>NUCLEOTIDE SEQUENCE [LARGE SCALE GENOMIC DNA]</scope>
    <source>
        <strain evidence="10 11">Neff</strain>
    </source>
</reference>
<feature type="compositionally biased region" description="Basic and acidic residues" evidence="9">
    <location>
        <begin position="11"/>
        <end position="25"/>
    </location>
</feature>
<keyword evidence="4" id="KW-0677">Repeat</keyword>
<dbReference type="AlphaFoldDB" id="L8H753"/>
<feature type="compositionally biased region" description="Polar residues" evidence="9">
    <location>
        <begin position="1"/>
        <end position="10"/>
    </location>
</feature>
<protein>
    <submittedName>
        <fullName evidence="10">MORM repeat family protein</fullName>
    </submittedName>
</protein>